<dbReference type="AlphaFoldDB" id="A0A3L7C085"/>
<dbReference type="EMBL" id="RCTJ01000058">
    <property type="protein sequence ID" value="RLQ13239.1"/>
    <property type="molecule type" value="Genomic_DNA"/>
</dbReference>
<evidence type="ECO:0000313" key="2">
    <source>
        <dbReference type="Proteomes" id="UP000266922"/>
    </source>
</evidence>
<reference evidence="1 2" key="1">
    <citation type="submission" date="2018-10" db="EMBL/GenBank/DDBJ databases">
        <title>Geobacillus stearothermophilus in processing lines of powdered infant formula.</title>
        <authorList>
            <person name="Rhee M.S."/>
            <person name="Choi I.-G."/>
            <person name="Cho T.J."/>
            <person name="Park B."/>
        </authorList>
    </citation>
    <scope>NUCLEOTIDE SEQUENCE [LARGE SCALE GENOMIC DNA]</scope>
    <source>
        <strain evidence="1 2">FHS-PPGT130</strain>
    </source>
</reference>
<evidence type="ECO:0000313" key="1">
    <source>
        <dbReference type="EMBL" id="RLQ13239.1"/>
    </source>
</evidence>
<sequence>MRVSTVLYRFGREAFEAGVRRLFFSVANVIHYNTAAGKSQPTILTDDVPVSHVWAERLWDDDRSIFLLVVFQNGGDRPPNG</sequence>
<organism evidence="1 2">
    <name type="scientific">Geobacillus stearothermophilus</name>
    <name type="common">Bacillus stearothermophilus</name>
    <dbReference type="NCBI Taxonomy" id="1422"/>
    <lineage>
        <taxon>Bacteria</taxon>
        <taxon>Bacillati</taxon>
        <taxon>Bacillota</taxon>
        <taxon>Bacilli</taxon>
        <taxon>Bacillales</taxon>
        <taxon>Anoxybacillaceae</taxon>
        <taxon>Geobacillus</taxon>
    </lineage>
</organism>
<gene>
    <name evidence="1" type="ORF">D9548_12785</name>
</gene>
<protein>
    <submittedName>
        <fullName evidence="1">Uncharacterized protein</fullName>
    </submittedName>
</protein>
<name>A0A3L7C085_GEOSE</name>
<proteinExistence type="predicted"/>
<dbReference type="Proteomes" id="UP000266922">
    <property type="component" value="Unassembled WGS sequence"/>
</dbReference>
<accession>A0A3L7C085</accession>
<comment type="caution">
    <text evidence="1">The sequence shown here is derived from an EMBL/GenBank/DDBJ whole genome shotgun (WGS) entry which is preliminary data.</text>
</comment>